<accession>A0AAW5JLX5</accession>
<dbReference type="InterPro" id="IPR027417">
    <property type="entry name" value="P-loop_NTPase"/>
</dbReference>
<reference evidence="2" key="1">
    <citation type="submission" date="2022-06" db="EMBL/GenBank/DDBJ databases">
        <title>Isolation of gut microbiota from human fecal samples.</title>
        <authorList>
            <person name="Pamer E.G."/>
            <person name="Barat B."/>
            <person name="Waligurski E."/>
            <person name="Medina S."/>
            <person name="Paddock L."/>
            <person name="Mostad J."/>
        </authorList>
    </citation>
    <scope>NUCLEOTIDE SEQUENCE</scope>
    <source>
        <strain evidence="2">DFI.9.91</strain>
    </source>
</reference>
<protein>
    <recommendedName>
        <fullName evidence="1">Novel STAND NTPase 3 domain-containing protein</fullName>
    </recommendedName>
</protein>
<evidence type="ECO:0000259" key="1">
    <source>
        <dbReference type="Pfam" id="PF20720"/>
    </source>
</evidence>
<dbReference type="RefSeq" id="WP_256304362.1">
    <property type="nucleotide sequence ID" value="NZ_JANFYS010000024.1"/>
</dbReference>
<dbReference type="Pfam" id="PF20720">
    <property type="entry name" value="nSTAND3"/>
    <property type="match status" value="1"/>
</dbReference>
<dbReference type="InterPro" id="IPR049050">
    <property type="entry name" value="nSTAND3"/>
</dbReference>
<gene>
    <name evidence="2" type="ORF">NE579_11500</name>
</gene>
<dbReference type="AlphaFoldDB" id="A0AAW5JLX5"/>
<name>A0AAW5JLX5_9FIRM</name>
<dbReference type="SUPFAM" id="SSF52540">
    <property type="entry name" value="P-loop containing nucleoside triphosphate hydrolases"/>
    <property type="match status" value="1"/>
</dbReference>
<comment type="caution">
    <text evidence="2">The sequence shown here is derived from an EMBL/GenBank/DDBJ whole genome shotgun (WGS) entry which is preliminary data.</text>
</comment>
<organism evidence="2 3">
    <name type="scientific">Intestinimonas massiliensis</name>
    <name type="common">ex Afouda et al. 2020</name>
    <dbReference type="NCBI Taxonomy" id="1673721"/>
    <lineage>
        <taxon>Bacteria</taxon>
        <taxon>Bacillati</taxon>
        <taxon>Bacillota</taxon>
        <taxon>Clostridia</taxon>
        <taxon>Eubacteriales</taxon>
        <taxon>Intestinimonas</taxon>
    </lineage>
</organism>
<dbReference type="EMBL" id="JANFYS010000024">
    <property type="protein sequence ID" value="MCQ4771081.1"/>
    <property type="molecule type" value="Genomic_DNA"/>
</dbReference>
<feature type="domain" description="Novel STAND NTPase 3" evidence="1">
    <location>
        <begin position="23"/>
        <end position="88"/>
    </location>
</feature>
<sequence length="108" mass="11451">MSTEPQVRYFLGANSPAGFYSLYDQLIDPAEADAVFILKGGPGCGKSTLMKRVAAAAEERGFQVEYIRCSGDPDSLDAILLPEKKTAIVDGTAPHERAAIGPFTGTSI</sequence>
<evidence type="ECO:0000313" key="2">
    <source>
        <dbReference type="EMBL" id="MCQ4771081.1"/>
    </source>
</evidence>
<dbReference type="Gene3D" id="3.40.50.300">
    <property type="entry name" value="P-loop containing nucleotide triphosphate hydrolases"/>
    <property type="match status" value="1"/>
</dbReference>
<dbReference type="Proteomes" id="UP001204562">
    <property type="component" value="Unassembled WGS sequence"/>
</dbReference>
<evidence type="ECO:0000313" key="3">
    <source>
        <dbReference type="Proteomes" id="UP001204562"/>
    </source>
</evidence>
<proteinExistence type="predicted"/>